<dbReference type="InterPro" id="IPR039424">
    <property type="entry name" value="SBP_5"/>
</dbReference>
<dbReference type="SUPFAM" id="SSF53850">
    <property type="entry name" value="Periplasmic binding protein-like II"/>
    <property type="match status" value="1"/>
</dbReference>
<evidence type="ECO:0000256" key="4">
    <source>
        <dbReference type="SAM" id="SignalP"/>
    </source>
</evidence>
<dbReference type="Gene3D" id="3.10.105.10">
    <property type="entry name" value="Dipeptide-binding Protein, Domain 3"/>
    <property type="match status" value="1"/>
</dbReference>
<dbReference type="PANTHER" id="PTHR30290">
    <property type="entry name" value="PERIPLASMIC BINDING COMPONENT OF ABC TRANSPORTER"/>
    <property type="match status" value="1"/>
</dbReference>
<protein>
    <submittedName>
        <fullName evidence="6">ABC transporter substrate-binding protein</fullName>
    </submittedName>
</protein>
<comment type="subcellular location">
    <subcellularLocation>
        <location evidence="1">Periplasm</location>
    </subcellularLocation>
</comment>
<dbReference type="Proteomes" id="UP000598227">
    <property type="component" value="Unassembled WGS sequence"/>
</dbReference>
<dbReference type="InterPro" id="IPR000914">
    <property type="entry name" value="SBP_5_dom"/>
</dbReference>
<evidence type="ECO:0000256" key="1">
    <source>
        <dbReference type="ARBA" id="ARBA00004418"/>
    </source>
</evidence>
<name>A0ABR9GLZ9_9HYPH</name>
<comment type="similarity">
    <text evidence="2">Belongs to the bacterial solute-binding protein 5 family.</text>
</comment>
<feature type="chain" id="PRO_5045597388" evidence="4">
    <location>
        <begin position="33"/>
        <end position="540"/>
    </location>
</feature>
<sequence>MKSLKRGSLRAALCLSVATAALGLLGSAEASAKTLVYCSEAAPEGFDPALYSTNSTWDASSKPIYSRLVEFENGTTNLLPGLAESWTVSDDMLTYTFKLRPGVKFQTTDYFTPTRDMNADDVVFSFDRQYRTDNPWHQYVTGANYEMYAGMDMQATVKDISKVDDLTVKLVLSQPNASILSNLAMDLGSIVSKEYADKLAAAGTPEKLNSEPIGTGPFQFVGYQQDAVVRFKANPTYWGAKPKLDELVFAITADASTRMQRLQAGECHVAAYPAPADVPGLKADPNLVVVEKPGLNVAYLAYNTLTPPFDKIEVRKALNMAIDKKAILQAVFQDLGEVAKNPIPPAMWGYNDAVVDDPYDPVAAKKMLDDAGVKDLKMKVWAMPVSRPYMPNARRVAELIQSDFQKVGVSVEVVSYEWAEYLKRARDKQRDGAIILGGTSDNGDPDNLLSYFFSCAGVGGANMANWCHQPFEDLLQKARTTVDQAERAKLYEQAQLIFKEQAPWATLDHSTVSLPMSKKVRGYVMDPLGSHRFETVDLAE</sequence>
<dbReference type="CDD" id="cd08493">
    <property type="entry name" value="PBP2_DppA_like"/>
    <property type="match status" value="1"/>
</dbReference>
<evidence type="ECO:0000313" key="7">
    <source>
        <dbReference type="Proteomes" id="UP000598227"/>
    </source>
</evidence>
<feature type="domain" description="Solute-binding protein family 5" evidence="5">
    <location>
        <begin position="78"/>
        <end position="458"/>
    </location>
</feature>
<dbReference type="RefSeq" id="WP_192566379.1">
    <property type="nucleotide sequence ID" value="NZ_JACZEP010000002.1"/>
</dbReference>
<dbReference type="EMBL" id="JACZEP010000002">
    <property type="protein sequence ID" value="MBE1204648.1"/>
    <property type="molecule type" value="Genomic_DNA"/>
</dbReference>
<keyword evidence="7" id="KW-1185">Reference proteome</keyword>
<dbReference type="PIRSF" id="PIRSF002741">
    <property type="entry name" value="MppA"/>
    <property type="match status" value="1"/>
</dbReference>
<dbReference type="Pfam" id="PF00496">
    <property type="entry name" value="SBP_bac_5"/>
    <property type="match status" value="1"/>
</dbReference>
<dbReference type="Gene3D" id="3.90.76.10">
    <property type="entry name" value="Dipeptide-binding Protein, Domain 1"/>
    <property type="match status" value="1"/>
</dbReference>
<dbReference type="InterPro" id="IPR030678">
    <property type="entry name" value="Peptide/Ni-bd"/>
</dbReference>
<dbReference type="Gene3D" id="3.40.190.10">
    <property type="entry name" value="Periplasmic binding protein-like II"/>
    <property type="match status" value="1"/>
</dbReference>
<accession>A0ABR9GLZ9</accession>
<evidence type="ECO:0000259" key="5">
    <source>
        <dbReference type="Pfam" id="PF00496"/>
    </source>
</evidence>
<organism evidence="6 7">
    <name type="scientific">Aminobacter carboxidus</name>
    <dbReference type="NCBI Taxonomy" id="376165"/>
    <lineage>
        <taxon>Bacteria</taxon>
        <taxon>Pseudomonadati</taxon>
        <taxon>Pseudomonadota</taxon>
        <taxon>Alphaproteobacteria</taxon>
        <taxon>Hyphomicrobiales</taxon>
        <taxon>Phyllobacteriaceae</taxon>
        <taxon>Aminobacter</taxon>
    </lineage>
</organism>
<keyword evidence="3 4" id="KW-0732">Signal</keyword>
<comment type="caution">
    <text evidence="6">The sequence shown here is derived from an EMBL/GenBank/DDBJ whole genome shotgun (WGS) entry which is preliminary data.</text>
</comment>
<reference evidence="6 7" key="1">
    <citation type="submission" date="2020-09" db="EMBL/GenBank/DDBJ databases">
        <title>Draft Genome Sequence of Aminobacter carboxidus type strain DSM 1086, a soil Gram-negative carboxydobacterium.</title>
        <authorList>
            <person name="Turrini P."/>
            <person name="Tescari M."/>
            <person name="Artuso I."/>
            <person name="Lugli G.A."/>
            <person name="Frangipani E."/>
            <person name="Ventura M."/>
            <person name="Visca P."/>
        </authorList>
    </citation>
    <scope>NUCLEOTIDE SEQUENCE [LARGE SCALE GENOMIC DNA]</scope>
    <source>
        <strain evidence="6 7">DSM 1086</strain>
    </source>
</reference>
<dbReference type="PANTHER" id="PTHR30290:SF38">
    <property type="entry name" value="D,D-DIPEPTIDE-BINDING PERIPLASMIC PROTEIN DDPA-RELATED"/>
    <property type="match status" value="1"/>
</dbReference>
<evidence type="ECO:0000256" key="3">
    <source>
        <dbReference type="ARBA" id="ARBA00022729"/>
    </source>
</evidence>
<gene>
    <name evidence="6" type="ORF">IHE39_10155</name>
</gene>
<evidence type="ECO:0000313" key="6">
    <source>
        <dbReference type="EMBL" id="MBE1204648.1"/>
    </source>
</evidence>
<evidence type="ECO:0000256" key="2">
    <source>
        <dbReference type="ARBA" id="ARBA00005695"/>
    </source>
</evidence>
<proteinExistence type="inferred from homology"/>
<feature type="signal peptide" evidence="4">
    <location>
        <begin position="1"/>
        <end position="32"/>
    </location>
</feature>